<dbReference type="SUPFAM" id="SSF51735">
    <property type="entry name" value="NAD(P)-binding Rossmann-fold domains"/>
    <property type="match status" value="1"/>
</dbReference>
<feature type="domain" description="Enoyl reductase (ER)" evidence="2">
    <location>
        <begin position="18"/>
        <end position="335"/>
    </location>
</feature>
<protein>
    <submittedName>
        <fullName evidence="3">NADP-dependent oxidoreductase</fullName>
    </submittedName>
</protein>
<sequence length="344" mass="36718">MTTMNTQVLLASRPTGEPIPENFDIVQSPIPEAGEGEIVVRTIYLSIDPYMRGRMDDAKSYAASVQIGDVMTGGVVGQVVQSRNPKFSEGDFVLGMFGWQSFSVSDGSLVRKLDPAVAPISTAVGVLGMPGLTAYVGLLDIGEPKPGDTVVVAAASGAVGSVVGQIAKIKGCRVVGIAGPADKCAYVMEELGFDACVSHRSETLKTDLEKACPDGIDVYFENVGGKVFAAVLPLMNDFGRIPVCGLIANYNLTELPPGPDMSARVMRNILTKRLKIQGFIVTDRYDRFPAFEKEVGGWIRDGSLKYREDIIEGLENAPAALIGVLAGRNFGKMLVRVSDDPSRP</sequence>
<dbReference type="SUPFAM" id="SSF50129">
    <property type="entry name" value="GroES-like"/>
    <property type="match status" value="2"/>
</dbReference>
<name>A0A437QUC1_9PROT</name>
<dbReference type="InterPro" id="IPR041694">
    <property type="entry name" value="ADH_N_2"/>
</dbReference>
<accession>A0A437QUC1</accession>
<gene>
    <name evidence="3" type="ORF">EOI86_01940</name>
</gene>
<evidence type="ECO:0000313" key="3">
    <source>
        <dbReference type="EMBL" id="RVU38089.1"/>
    </source>
</evidence>
<dbReference type="Pfam" id="PF00107">
    <property type="entry name" value="ADH_zinc_N"/>
    <property type="match status" value="1"/>
</dbReference>
<proteinExistence type="predicted"/>
<dbReference type="InterPro" id="IPR020843">
    <property type="entry name" value="ER"/>
</dbReference>
<dbReference type="InterPro" id="IPR036291">
    <property type="entry name" value="NAD(P)-bd_dom_sf"/>
</dbReference>
<keyword evidence="1" id="KW-0560">Oxidoreductase</keyword>
<dbReference type="AlphaFoldDB" id="A0A437QUC1"/>
<dbReference type="FunFam" id="3.40.50.720:FF:000121">
    <property type="entry name" value="Prostaglandin reductase 2"/>
    <property type="match status" value="1"/>
</dbReference>
<keyword evidence="4" id="KW-1185">Reference proteome</keyword>
<dbReference type="InterPro" id="IPR011032">
    <property type="entry name" value="GroES-like_sf"/>
</dbReference>
<dbReference type="CDD" id="cd05288">
    <property type="entry name" value="PGDH"/>
    <property type="match status" value="1"/>
</dbReference>
<comment type="caution">
    <text evidence="3">The sequence shown here is derived from an EMBL/GenBank/DDBJ whole genome shotgun (WGS) entry which is preliminary data.</text>
</comment>
<dbReference type="EMBL" id="SADE01000001">
    <property type="protein sequence ID" value="RVU38089.1"/>
    <property type="molecule type" value="Genomic_DNA"/>
</dbReference>
<evidence type="ECO:0000313" key="4">
    <source>
        <dbReference type="Proteomes" id="UP000287447"/>
    </source>
</evidence>
<evidence type="ECO:0000259" key="2">
    <source>
        <dbReference type="SMART" id="SM00829"/>
    </source>
</evidence>
<dbReference type="PANTHER" id="PTHR43205">
    <property type="entry name" value="PROSTAGLANDIN REDUCTASE"/>
    <property type="match status" value="1"/>
</dbReference>
<dbReference type="Gene3D" id="3.90.180.10">
    <property type="entry name" value="Medium-chain alcohol dehydrogenases, catalytic domain"/>
    <property type="match status" value="1"/>
</dbReference>
<dbReference type="GO" id="GO:0016628">
    <property type="term" value="F:oxidoreductase activity, acting on the CH-CH group of donors, NAD or NADP as acceptor"/>
    <property type="evidence" value="ECO:0007669"/>
    <property type="project" value="InterPro"/>
</dbReference>
<dbReference type="Gene3D" id="3.40.50.720">
    <property type="entry name" value="NAD(P)-binding Rossmann-like Domain"/>
    <property type="match status" value="1"/>
</dbReference>
<dbReference type="OrthoDB" id="9805663at2"/>
<reference evidence="4" key="1">
    <citation type="submission" date="2019-01" db="EMBL/GenBank/DDBJ databases">
        <title>Gri0909 isolated from a small marine red alga.</title>
        <authorList>
            <person name="Kim J."/>
            <person name="Jeong S.E."/>
            <person name="Jeon C.O."/>
        </authorList>
    </citation>
    <scope>NUCLEOTIDE SEQUENCE [LARGE SCALE GENOMIC DNA]</scope>
    <source>
        <strain evidence="4">Gri0909</strain>
    </source>
</reference>
<dbReference type="InterPro" id="IPR013149">
    <property type="entry name" value="ADH-like_C"/>
</dbReference>
<organism evidence="3 4">
    <name type="scientific">Hwanghaeella grinnelliae</name>
    <dbReference type="NCBI Taxonomy" id="2500179"/>
    <lineage>
        <taxon>Bacteria</taxon>
        <taxon>Pseudomonadati</taxon>
        <taxon>Pseudomonadota</taxon>
        <taxon>Alphaproteobacteria</taxon>
        <taxon>Rhodospirillales</taxon>
        <taxon>Rhodospirillaceae</taxon>
        <taxon>Hwanghaeella</taxon>
    </lineage>
</organism>
<evidence type="ECO:0000256" key="1">
    <source>
        <dbReference type="ARBA" id="ARBA00023002"/>
    </source>
</evidence>
<dbReference type="Proteomes" id="UP000287447">
    <property type="component" value="Unassembled WGS sequence"/>
</dbReference>
<dbReference type="SMART" id="SM00829">
    <property type="entry name" value="PKS_ER"/>
    <property type="match status" value="1"/>
</dbReference>
<dbReference type="Pfam" id="PF16884">
    <property type="entry name" value="ADH_N_2"/>
    <property type="match status" value="1"/>
</dbReference>
<dbReference type="InterPro" id="IPR045010">
    <property type="entry name" value="MDR_fam"/>
</dbReference>
<dbReference type="RefSeq" id="WP_127763461.1">
    <property type="nucleotide sequence ID" value="NZ_SADE01000001.1"/>
</dbReference>
<dbReference type="PANTHER" id="PTHR43205:SF7">
    <property type="entry name" value="PROSTAGLANDIN REDUCTASE 1"/>
    <property type="match status" value="1"/>
</dbReference>